<accession>A0A1M7YYE4</accession>
<name>A0A1M7YYE4_9VIBR</name>
<evidence type="ECO:0000313" key="4">
    <source>
        <dbReference type="Proteomes" id="UP000184600"/>
    </source>
</evidence>
<evidence type="ECO:0008006" key="5">
    <source>
        <dbReference type="Google" id="ProtNLM"/>
    </source>
</evidence>
<evidence type="ECO:0000256" key="2">
    <source>
        <dbReference type="ARBA" id="ARBA00022638"/>
    </source>
</evidence>
<dbReference type="Gene3D" id="1.10.530.40">
    <property type="match status" value="1"/>
</dbReference>
<evidence type="ECO:0000313" key="3">
    <source>
        <dbReference type="EMBL" id="SHO57648.1"/>
    </source>
</evidence>
<dbReference type="GO" id="GO:0031640">
    <property type="term" value="P:killing of cells of another organism"/>
    <property type="evidence" value="ECO:0007669"/>
    <property type="project" value="UniProtKB-KW"/>
</dbReference>
<keyword evidence="1" id="KW-0929">Antimicrobial</keyword>
<dbReference type="GO" id="GO:0042742">
    <property type="term" value="P:defense response to bacterium"/>
    <property type="evidence" value="ECO:0007669"/>
    <property type="project" value="UniProtKB-KW"/>
</dbReference>
<dbReference type="AlphaFoldDB" id="A0A1M7YYE4"/>
<gene>
    <name evidence="3" type="ORF">VQ7734_03418</name>
</gene>
<dbReference type="STRING" id="1117707.VQ7734_03418"/>
<keyword evidence="4" id="KW-1185">Reference proteome</keyword>
<reference evidence="4" key="1">
    <citation type="submission" date="2016-12" db="EMBL/GenBank/DDBJ databases">
        <authorList>
            <person name="Rodrigo-Torres L."/>
            <person name="Arahal R.D."/>
            <person name="Lucena T."/>
        </authorList>
    </citation>
    <scope>NUCLEOTIDE SEQUENCE [LARGE SCALE GENOMIC DNA]</scope>
</reference>
<sequence>MFTFSPKLLQLLQVLKKSSFENNIPYMYVDSVGKITVGVGHNLDAYKDKLELKFVVKRLTRHHVRGGDTGISVKDKTCLGKAATADQINNDYNFLTKHIGLKKYNPENLRKYTTLELSQDSIDKLFLADLKIAAAVAMREFGSENFRKYPIQCQAALIDIAFNVGNFSSFRNTFVPAIKGTGKYKNMSMSERWKIASQSCRRGQVSSERNNQVVKWLKKGSELCQKNVSEQ</sequence>
<dbReference type="SUPFAM" id="SSF53955">
    <property type="entry name" value="Lysozyme-like"/>
    <property type="match status" value="1"/>
</dbReference>
<dbReference type="Proteomes" id="UP000184600">
    <property type="component" value="Unassembled WGS sequence"/>
</dbReference>
<organism evidence="3 4">
    <name type="scientific">Vibrio quintilis</name>
    <dbReference type="NCBI Taxonomy" id="1117707"/>
    <lineage>
        <taxon>Bacteria</taxon>
        <taxon>Pseudomonadati</taxon>
        <taxon>Pseudomonadota</taxon>
        <taxon>Gammaproteobacteria</taxon>
        <taxon>Vibrionales</taxon>
        <taxon>Vibrionaceae</taxon>
        <taxon>Vibrio</taxon>
    </lineage>
</organism>
<proteinExistence type="predicted"/>
<dbReference type="InterPro" id="IPR023347">
    <property type="entry name" value="Lysozyme_dom_sf"/>
</dbReference>
<keyword evidence="2" id="KW-0081">Bacteriolytic enzyme</keyword>
<dbReference type="InterPro" id="IPR023346">
    <property type="entry name" value="Lysozyme-like_dom_sf"/>
</dbReference>
<dbReference type="GO" id="GO:0003796">
    <property type="term" value="F:lysozyme activity"/>
    <property type="evidence" value="ECO:0007669"/>
    <property type="project" value="InterPro"/>
</dbReference>
<protein>
    <recommendedName>
        <fullName evidence="5">Lysozyme</fullName>
    </recommendedName>
</protein>
<evidence type="ECO:0000256" key="1">
    <source>
        <dbReference type="ARBA" id="ARBA00022529"/>
    </source>
</evidence>
<dbReference type="EMBL" id="FRFG01000043">
    <property type="protein sequence ID" value="SHO57648.1"/>
    <property type="molecule type" value="Genomic_DNA"/>
</dbReference>